<reference evidence="1" key="1">
    <citation type="submission" date="2023-05" db="EMBL/GenBank/DDBJ databases">
        <authorList>
            <person name="Stuckert A."/>
        </authorList>
    </citation>
    <scope>NUCLEOTIDE SEQUENCE</scope>
</reference>
<gene>
    <name evidence="1" type="ORF">SPARVUS_LOCUS6198894</name>
</gene>
<dbReference type="Proteomes" id="UP001162483">
    <property type="component" value="Unassembled WGS sequence"/>
</dbReference>
<evidence type="ECO:0000313" key="2">
    <source>
        <dbReference type="Proteomes" id="UP001162483"/>
    </source>
</evidence>
<sequence length="59" mass="6776">MSPLRNTNYRLSFPSRTVSVGRGLPITDISLFTCDRYDWTQLITLIGDPLCPRDTAHHR</sequence>
<proteinExistence type="predicted"/>
<comment type="caution">
    <text evidence="1">The sequence shown here is derived from an EMBL/GenBank/DDBJ whole genome shotgun (WGS) entry which is preliminary data.</text>
</comment>
<evidence type="ECO:0000313" key="1">
    <source>
        <dbReference type="EMBL" id="CAI9565607.1"/>
    </source>
</evidence>
<protein>
    <submittedName>
        <fullName evidence="1">Uncharacterized protein</fullName>
    </submittedName>
</protein>
<name>A0ABN9D384_9NEOB</name>
<keyword evidence="2" id="KW-1185">Reference proteome</keyword>
<accession>A0ABN9D384</accession>
<feature type="non-terminal residue" evidence="1">
    <location>
        <position position="59"/>
    </location>
</feature>
<organism evidence="1 2">
    <name type="scientific">Staurois parvus</name>
    <dbReference type="NCBI Taxonomy" id="386267"/>
    <lineage>
        <taxon>Eukaryota</taxon>
        <taxon>Metazoa</taxon>
        <taxon>Chordata</taxon>
        <taxon>Craniata</taxon>
        <taxon>Vertebrata</taxon>
        <taxon>Euteleostomi</taxon>
        <taxon>Amphibia</taxon>
        <taxon>Batrachia</taxon>
        <taxon>Anura</taxon>
        <taxon>Neobatrachia</taxon>
        <taxon>Ranoidea</taxon>
        <taxon>Ranidae</taxon>
        <taxon>Staurois</taxon>
    </lineage>
</organism>
<dbReference type="EMBL" id="CATNWA010013661">
    <property type="protein sequence ID" value="CAI9565607.1"/>
    <property type="molecule type" value="Genomic_DNA"/>
</dbReference>